<dbReference type="SUPFAM" id="SSF110849">
    <property type="entry name" value="ParB/Sulfiredoxin"/>
    <property type="match status" value="1"/>
</dbReference>
<evidence type="ECO:0000259" key="2">
    <source>
        <dbReference type="SMART" id="SM00470"/>
    </source>
</evidence>
<feature type="domain" description="ParB-like N-terminal" evidence="2">
    <location>
        <begin position="29"/>
        <end position="119"/>
    </location>
</feature>
<accession>A0A1G5E8L2</accession>
<dbReference type="SMART" id="SM00470">
    <property type="entry name" value="ParB"/>
    <property type="match status" value="1"/>
</dbReference>
<comment type="similarity">
    <text evidence="1">Belongs to the ParB family.</text>
</comment>
<dbReference type="Gene3D" id="1.10.10.2830">
    <property type="match status" value="1"/>
</dbReference>
<dbReference type="PANTHER" id="PTHR33375:SF1">
    <property type="entry name" value="CHROMOSOME-PARTITIONING PROTEIN PARB-RELATED"/>
    <property type="match status" value="1"/>
</dbReference>
<dbReference type="OrthoDB" id="9771505at2"/>
<dbReference type="CDD" id="cd16407">
    <property type="entry name" value="ParB_N_like"/>
    <property type="match status" value="1"/>
</dbReference>
<proteinExistence type="inferred from homology"/>
<dbReference type="EMBL" id="FMUR01000010">
    <property type="protein sequence ID" value="SCY23247.1"/>
    <property type="molecule type" value="Genomic_DNA"/>
</dbReference>
<dbReference type="Pfam" id="PF02195">
    <property type="entry name" value="ParB_N"/>
    <property type="match status" value="1"/>
</dbReference>
<organism evidence="3 4">
    <name type="scientific">Butyrivibrio hungatei</name>
    <dbReference type="NCBI Taxonomy" id="185008"/>
    <lineage>
        <taxon>Bacteria</taxon>
        <taxon>Bacillati</taxon>
        <taxon>Bacillota</taxon>
        <taxon>Clostridia</taxon>
        <taxon>Lachnospirales</taxon>
        <taxon>Lachnospiraceae</taxon>
        <taxon>Butyrivibrio</taxon>
    </lineage>
</organism>
<dbReference type="InterPro" id="IPR050336">
    <property type="entry name" value="Chromosome_partition/occlusion"/>
</dbReference>
<dbReference type="InterPro" id="IPR036086">
    <property type="entry name" value="ParB/Sulfiredoxin_sf"/>
</dbReference>
<keyword evidence="4" id="KW-1185">Reference proteome</keyword>
<dbReference type="AlphaFoldDB" id="A0A1G5E8L2"/>
<reference evidence="4" key="1">
    <citation type="submission" date="2016-10" db="EMBL/GenBank/DDBJ databases">
        <authorList>
            <person name="Varghese N."/>
            <person name="Submissions S."/>
        </authorList>
    </citation>
    <scope>NUCLEOTIDE SEQUENCE [LARGE SCALE GENOMIC DNA]</scope>
    <source>
        <strain evidence="4">XBD2006</strain>
    </source>
</reference>
<evidence type="ECO:0000313" key="4">
    <source>
        <dbReference type="Proteomes" id="UP000183047"/>
    </source>
</evidence>
<dbReference type="GO" id="GO:0007059">
    <property type="term" value="P:chromosome segregation"/>
    <property type="evidence" value="ECO:0007669"/>
    <property type="project" value="TreeGrafter"/>
</dbReference>
<dbReference type="PANTHER" id="PTHR33375">
    <property type="entry name" value="CHROMOSOME-PARTITIONING PROTEIN PARB-RELATED"/>
    <property type="match status" value="1"/>
</dbReference>
<name>A0A1G5E8L2_9FIRM</name>
<dbReference type="InterPro" id="IPR004437">
    <property type="entry name" value="ParB/RepB/Spo0J"/>
</dbReference>
<protein>
    <submittedName>
        <fullName evidence="3">Chromosome partitioning protein, ParB family</fullName>
    </submittedName>
</protein>
<dbReference type="Proteomes" id="UP000183047">
    <property type="component" value="Unassembled WGS sequence"/>
</dbReference>
<dbReference type="Gene3D" id="3.90.1530.30">
    <property type="match status" value="1"/>
</dbReference>
<dbReference type="RefSeq" id="WP_074462432.1">
    <property type="nucleotide sequence ID" value="NZ_FMUR01000010.1"/>
</dbReference>
<sequence>MANKVKEKMKLTSIDELLGVPGTTENGTEEIDIELIKPFKNHPFKVLDDEKMDELVDSVIKQGIISPVLVRPMGNGTYEMISGHRRMHAARRAQLKKIPAIVMDLSDDESTIIMVDANLQREEVLPSERAFSFKMKMDAMRHQGTCRHDVDKLNPVERKTATIVGEGSGLTGRSVQRYIRLTELLPELLEMVDNKQLSLVNGVDIAAFDKEVQSYLLTYIKEKGSIAPAQLAALKKQPNLENLTPYTVMTIMKEAMANKPKSKKISFTEKKLNQFFPADYSASKREKIIIELLTKWKEEQGMKTEG</sequence>
<dbReference type="SUPFAM" id="SSF109709">
    <property type="entry name" value="KorB DNA-binding domain-like"/>
    <property type="match status" value="1"/>
</dbReference>
<gene>
    <name evidence="3" type="ORF">SAMN02910451_01850</name>
</gene>
<dbReference type="GO" id="GO:0005694">
    <property type="term" value="C:chromosome"/>
    <property type="evidence" value="ECO:0007669"/>
    <property type="project" value="TreeGrafter"/>
</dbReference>
<evidence type="ECO:0000256" key="1">
    <source>
        <dbReference type="ARBA" id="ARBA00006295"/>
    </source>
</evidence>
<dbReference type="GO" id="GO:0003677">
    <property type="term" value="F:DNA binding"/>
    <property type="evidence" value="ECO:0007669"/>
    <property type="project" value="InterPro"/>
</dbReference>
<dbReference type="NCBIfam" id="TIGR00180">
    <property type="entry name" value="parB_part"/>
    <property type="match status" value="1"/>
</dbReference>
<evidence type="ECO:0000313" key="3">
    <source>
        <dbReference type="EMBL" id="SCY23247.1"/>
    </source>
</evidence>
<dbReference type="InterPro" id="IPR003115">
    <property type="entry name" value="ParB_N"/>
</dbReference>